<protein>
    <submittedName>
        <fullName evidence="1">Uncharacterized protein</fullName>
    </submittedName>
</protein>
<feature type="non-terminal residue" evidence="1">
    <location>
        <position position="1"/>
    </location>
</feature>
<proteinExistence type="predicted"/>
<gene>
    <name evidence="1" type="ORF">K491DRAFT_579718</name>
</gene>
<feature type="non-terminal residue" evidence="1">
    <location>
        <position position="64"/>
    </location>
</feature>
<evidence type="ECO:0000313" key="1">
    <source>
        <dbReference type="EMBL" id="KAF2646961.1"/>
    </source>
</evidence>
<keyword evidence="2" id="KW-1185">Reference proteome</keyword>
<dbReference type="Proteomes" id="UP000799324">
    <property type="component" value="Unassembled WGS sequence"/>
</dbReference>
<accession>A0A6A6SJ09</accession>
<dbReference type="EMBL" id="MU005146">
    <property type="protein sequence ID" value="KAF2646961.1"/>
    <property type="molecule type" value="Genomic_DNA"/>
</dbReference>
<organism evidence="1 2">
    <name type="scientific">Lophiostoma macrostomum CBS 122681</name>
    <dbReference type="NCBI Taxonomy" id="1314788"/>
    <lineage>
        <taxon>Eukaryota</taxon>
        <taxon>Fungi</taxon>
        <taxon>Dikarya</taxon>
        <taxon>Ascomycota</taxon>
        <taxon>Pezizomycotina</taxon>
        <taxon>Dothideomycetes</taxon>
        <taxon>Pleosporomycetidae</taxon>
        <taxon>Pleosporales</taxon>
        <taxon>Lophiostomataceae</taxon>
        <taxon>Lophiostoma</taxon>
    </lineage>
</organism>
<reference evidence="1" key="1">
    <citation type="journal article" date="2020" name="Stud. Mycol.">
        <title>101 Dothideomycetes genomes: a test case for predicting lifestyles and emergence of pathogens.</title>
        <authorList>
            <person name="Haridas S."/>
            <person name="Albert R."/>
            <person name="Binder M."/>
            <person name="Bloem J."/>
            <person name="Labutti K."/>
            <person name="Salamov A."/>
            <person name="Andreopoulos B."/>
            <person name="Baker S."/>
            <person name="Barry K."/>
            <person name="Bills G."/>
            <person name="Bluhm B."/>
            <person name="Cannon C."/>
            <person name="Castanera R."/>
            <person name="Culley D."/>
            <person name="Daum C."/>
            <person name="Ezra D."/>
            <person name="Gonzalez J."/>
            <person name="Henrissat B."/>
            <person name="Kuo A."/>
            <person name="Liang C."/>
            <person name="Lipzen A."/>
            <person name="Lutzoni F."/>
            <person name="Magnuson J."/>
            <person name="Mondo S."/>
            <person name="Nolan M."/>
            <person name="Ohm R."/>
            <person name="Pangilinan J."/>
            <person name="Park H.-J."/>
            <person name="Ramirez L."/>
            <person name="Alfaro M."/>
            <person name="Sun H."/>
            <person name="Tritt A."/>
            <person name="Yoshinaga Y."/>
            <person name="Zwiers L.-H."/>
            <person name="Turgeon B."/>
            <person name="Goodwin S."/>
            <person name="Spatafora J."/>
            <person name="Crous P."/>
            <person name="Grigoriev I."/>
        </authorList>
    </citation>
    <scope>NUCLEOTIDE SEQUENCE</scope>
    <source>
        <strain evidence="1">CBS 122681</strain>
    </source>
</reference>
<dbReference type="AlphaFoldDB" id="A0A6A6SJ09"/>
<sequence length="64" mass="7518">KVNMPERFDGDSKRLALWLAGMELYYRFNGHTFVIEEDRILSAIINIKAEAVAWAELFLTDWLE</sequence>
<name>A0A6A6SJ09_9PLEO</name>
<evidence type="ECO:0000313" key="2">
    <source>
        <dbReference type="Proteomes" id="UP000799324"/>
    </source>
</evidence>
<dbReference type="OrthoDB" id="9600801at2759"/>